<comment type="pathway">
    <text evidence="2">Cofactor biosynthesis; NAD(+) biosynthesis; nicotinate D-ribonucleotide from quinolinate: step 1/1.</text>
</comment>
<evidence type="ECO:0000256" key="13">
    <source>
        <dbReference type="PIRNR" id="PIRNR006250"/>
    </source>
</evidence>
<evidence type="ECO:0000256" key="10">
    <source>
        <dbReference type="ARBA" id="ARBA00033102"/>
    </source>
</evidence>
<feature type="binding site" evidence="14">
    <location>
        <begin position="277"/>
        <end position="279"/>
    </location>
    <ligand>
        <name>substrate</name>
    </ligand>
</feature>
<comment type="function">
    <text evidence="1">Involved in the catabolism of quinolinic acid (QA).</text>
</comment>
<dbReference type="KEGG" id="bka:AH68_07250"/>
<evidence type="ECO:0000313" key="17">
    <source>
        <dbReference type="EMBL" id="AIZ14872.1"/>
    </source>
</evidence>
<evidence type="ECO:0000256" key="4">
    <source>
        <dbReference type="ARBA" id="ARBA00011218"/>
    </source>
</evidence>
<feature type="domain" description="Quinolinate phosphoribosyl transferase N-terminal" evidence="16">
    <location>
        <begin position="23"/>
        <end position="108"/>
    </location>
</feature>
<dbReference type="RefSeq" id="WP_039198885.1">
    <property type="nucleotide sequence ID" value="NZ_CP007456.1"/>
</dbReference>
<feature type="binding site" evidence="14">
    <location>
        <position position="233"/>
    </location>
    <ligand>
        <name>substrate</name>
    </ligand>
</feature>
<comment type="catalytic activity">
    <reaction evidence="11">
        <text>nicotinate beta-D-ribonucleotide + CO2 + diphosphate = quinolinate + 5-phospho-alpha-D-ribose 1-diphosphate + 2 H(+)</text>
        <dbReference type="Rhea" id="RHEA:12733"/>
        <dbReference type="ChEBI" id="CHEBI:15378"/>
        <dbReference type="ChEBI" id="CHEBI:16526"/>
        <dbReference type="ChEBI" id="CHEBI:29959"/>
        <dbReference type="ChEBI" id="CHEBI:33019"/>
        <dbReference type="ChEBI" id="CHEBI:57502"/>
        <dbReference type="ChEBI" id="CHEBI:58017"/>
        <dbReference type="EC" id="2.4.2.19"/>
    </reaction>
</comment>
<evidence type="ECO:0000256" key="14">
    <source>
        <dbReference type="PIRSR" id="PIRSR006250-1"/>
    </source>
</evidence>
<evidence type="ECO:0000256" key="6">
    <source>
        <dbReference type="ARBA" id="ARBA00020990"/>
    </source>
</evidence>
<feature type="binding site" evidence="14">
    <location>
        <begin position="144"/>
        <end position="146"/>
    </location>
    <ligand>
        <name>substrate</name>
    </ligand>
</feature>
<dbReference type="PANTHER" id="PTHR32179">
    <property type="entry name" value="NICOTINATE-NUCLEOTIDE PYROPHOSPHORYLASE [CARBOXYLATING]"/>
    <property type="match status" value="1"/>
</dbReference>
<evidence type="ECO:0000256" key="3">
    <source>
        <dbReference type="ARBA" id="ARBA00009400"/>
    </source>
</evidence>
<evidence type="ECO:0000313" key="18">
    <source>
        <dbReference type="Proteomes" id="UP000030625"/>
    </source>
</evidence>
<dbReference type="HOGENOM" id="CLU_039622_0_1_11"/>
<feature type="domain" description="Quinolinate phosphoribosyl transferase C-terminal" evidence="15">
    <location>
        <begin position="110"/>
        <end position="292"/>
    </location>
</feature>
<gene>
    <name evidence="17" type="ORF">AH68_07250</name>
</gene>
<feature type="binding site" evidence="14">
    <location>
        <position position="98"/>
    </location>
    <ligand>
        <name>substrate</name>
    </ligand>
</feature>
<evidence type="ECO:0000256" key="12">
    <source>
        <dbReference type="ARBA" id="ARBA00069173"/>
    </source>
</evidence>
<dbReference type="SUPFAM" id="SSF54675">
    <property type="entry name" value="Nicotinate/Quinolinate PRTase N-terminal domain-like"/>
    <property type="match status" value="1"/>
</dbReference>
<evidence type="ECO:0000256" key="8">
    <source>
        <dbReference type="ARBA" id="ARBA00022676"/>
    </source>
</evidence>
<evidence type="ECO:0000256" key="1">
    <source>
        <dbReference type="ARBA" id="ARBA00003237"/>
    </source>
</evidence>
<comment type="subunit">
    <text evidence="4">Hexamer formed by 3 homodimers.</text>
</comment>
<dbReference type="Proteomes" id="UP000030625">
    <property type="component" value="Chromosome"/>
</dbReference>
<dbReference type="InterPro" id="IPR036068">
    <property type="entry name" value="Nicotinate_pribotase-like_C"/>
</dbReference>
<comment type="similarity">
    <text evidence="3 13">Belongs to the NadC/ModD family.</text>
</comment>
<feature type="binding site" evidence="14">
    <location>
        <position position="168"/>
    </location>
    <ligand>
        <name>substrate</name>
    </ligand>
</feature>
<dbReference type="InterPro" id="IPR004393">
    <property type="entry name" value="NadC"/>
</dbReference>
<keyword evidence="7" id="KW-0662">Pyridine nucleotide biosynthesis</keyword>
<reference evidence="17 18" key="1">
    <citation type="journal article" date="2015" name="Genome Announc.">
        <title>Complete and Assembled Genome Sequence of Bifidobacterium kashiwanohense PV20-2, Isolated from the Feces of an Anemic Kenyan Infant.</title>
        <authorList>
            <person name="Vazquez-Gutierrez P."/>
            <person name="Lacroix C."/>
            <person name="Chassard C."/>
            <person name="Klumpp J."/>
            <person name="Jans C."/>
            <person name="Stevens M.J."/>
        </authorList>
    </citation>
    <scope>NUCLEOTIDE SEQUENCE [LARGE SCALE GENOMIC DNA]</scope>
    <source>
        <strain evidence="17 18">PV20-2</strain>
    </source>
</reference>
<feature type="binding site" evidence="14">
    <location>
        <position position="178"/>
    </location>
    <ligand>
        <name>substrate</name>
    </ligand>
</feature>
<dbReference type="Pfam" id="PF01729">
    <property type="entry name" value="QRPTase_C"/>
    <property type="match status" value="1"/>
</dbReference>
<dbReference type="OrthoDB" id="9782546at2"/>
<feature type="binding site" evidence="14">
    <location>
        <position position="212"/>
    </location>
    <ligand>
        <name>substrate</name>
    </ligand>
</feature>
<evidence type="ECO:0000259" key="16">
    <source>
        <dbReference type="Pfam" id="PF02749"/>
    </source>
</evidence>
<dbReference type="GO" id="GO:0009435">
    <property type="term" value="P:NAD+ biosynthetic process"/>
    <property type="evidence" value="ECO:0007669"/>
    <property type="project" value="UniProtKB-UniPathway"/>
</dbReference>
<dbReference type="AlphaFoldDB" id="A0A0A7I3H2"/>
<evidence type="ECO:0000256" key="2">
    <source>
        <dbReference type="ARBA" id="ARBA00004893"/>
    </source>
</evidence>
<evidence type="ECO:0000256" key="5">
    <source>
        <dbReference type="ARBA" id="ARBA00011944"/>
    </source>
</evidence>
<dbReference type="PIRSF" id="PIRSF006250">
    <property type="entry name" value="NadC_ModD"/>
    <property type="match status" value="1"/>
</dbReference>
<evidence type="ECO:0000256" key="7">
    <source>
        <dbReference type="ARBA" id="ARBA00022642"/>
    </source>
</evidence>
<dbReference type="GO" id="GO:0005737">
    <property type="term" value="C:cytoplasm"/>
    <property type="evidence" value="ECO:0007669"/>
    <property type="project" value="TreeGrafter"/>
</dbReference>
<keyword evidence="8 13" id="KW-0328">Glycosyltransferase</keyword>
<organism evidence="17 18">
    <name type="scientific">Bifidobacterium catenulatum PV20-2</name>
    <dbReference type="NCBI Taxonomy" id="1447716"/>
    <lineage>
        <taxon>Bacteria</taxon>
        <taxon>Bacillati</taxon>
        <taxon>Actinomycetota</taxon>
        <taxon>Actinomycetes</taxon>
        <taxon>Bifidobacteriales</taxon>
        <taxon>Bifidobacteriaceae</taxon>
        <taxon>Bifidobacterium</taxon>
    </lineage>
</organism>
<keyword evidence="9 13" id="KW-0808">Transferase</keyword>
<dbReference type="EC" id="2.4.2.19" evidence="5"/>
<dbReference type="Pfam" id="PF02749">
    <property type="entry name" value="QRPTase_N"/>
    <property type="match status" value="1"/>
</dbReference>
<proteinExistence type="inferred from homology"/>
<dbReference type="Gene3D" id="3.20.20.70">
    <property type="entry name" value="Aldolase class I"/>
    <property type="match status" value="1"/>
</dbReference>
<dbReference type="STRING" id="1447716.AH68_07250"/>
<protein>
    <recommendedName>
        <fullName evidence="6">Nicotinate-nucleotide pyrophosphorylase [carboxylating]</fullName>
        <ecNumber evidence="5">2.4.2.19</ecNumber>
    </recommendedName>
    <alternativeName>
        <fullName evidence="12">Probable nicotinate-nucleotide pyrophosphorylase [carboxylating]</fullName>
    </alternativeName>
    <alternativeName>
        <fullName evidence="10">Quinolinate phosphoribosyltransferase [decarboxylating]</fullName>
    </alternativeName>
</protein>
<dbReference type="FunFam" id="3.20.20.70:FF:000030">
    <property type="entry name" value="Nicotinate-nucleotide pyrophosphorylase, carboxylating"/>
    <property type="match status" value="1"/>
</dbReference>
<evidence type="ECO:0000259" key="15">
    <source>
        <dbReference type="Pfam" id="PF01729"/>
    </source>
</evidence>
<dbReference type="EMBL" id="CP007456">
    <property type="protein sequence ID" value="AIZ14872.1"/>
    <property type="molecule type" value="Genomic_DNA"/>
</dbReference>
<dbReference type="CDD" id="cd01572">
    <property type="entry name" value="QPRTase"/>
    <property type="match status" value="1"/>
</dbReference>
<dbReference type="InterPro" id="IPR022412">
    <property type="entry name" value="Quinolinate_PRibosylTrfase_N"/>
</dbReference>
<feature type="binding site" evidence="14">
    <location>
        <begin position="256"/>
        <end position="258"/>
    </location>
    <ligand>
        <name>substrate</name>
    </ligand>
</feature>
<accession>A0A0A7I3H2</accession>
<evidence type="ECO:0000256" key="9">
    <source>
        <dbReference type="ARBA" id="ARBA00022679"/>
    </source>
</evidence>
<dbReference type="GO" id="GO:0034213">
    <property type="term" value="P:quinolinate catabolic process"/>
    <property type="evidence" value="ECO:0007669"/>
    <property type="project" value="TreeGrafter"/>
</dbReference>
<dbReference type="FunFam" id="3.90.1170.20:FF:000001">
    <property type="entry name" value="Nicotinate-nucleotide diphosphorylase (Carboxylating)"/>
    <property type="match status" value="1"/>
</dbReference>
<dbReference type="GO" id="GO:0004514">
    <property type="term" value="F:nicotinate-nucleotide diphosphorylase (carboxylating) activity"/>
    <property type="evidence" value="ECO:0007669"/>
    <property type="project" value="UniProtKB-EC"/>
</dbReference>
<sequence>MLTRQVIRTAVEAALEEDAPNGDITCETTIPADAHGTARLVSRQEGVMSGIAVFEAAFVAQNPAIRVLATIRDGERFEAGQTLAEVEGPVRDLLTAERVALNFTQRMCGIATMTAAFVKAADEAVKTTDYRTPRTYACTRIVDTRKTTPGLRPFEKYAVTCGGGHNHRYGLSDAVMVKDNHLAALAEQGIDMAGAIRHIREQVGHTTHIEVEVDRLEQIKAALEGGADTIMLDNFSLEDTRKGVDLIAGNAIVEASGNMTLERIPQVAATGVDVISVGALTHSVSSIDLGLDWN</sequence>
<dbReference type="InterPro" id="IPR037128">
    <property type="entry name" value="Quinolinate_PRibosylTase_N_sf"/>
</dbReference>
<dbReference type="UniPathway" id="UPA00253">
    <property type="reaction ID" value="UER00331"/>
</dbReference>
<name>A0A0A7I3H2_9BIFI</name>
<dbReference type="PANTHER" id="PTHR32179:SF3">
    <property type="entry name" value="NICOTINATE-NUCLEOTIDE PYROPHOSPHORYLASE [CARBOXYLATING]"/>
    <property type="match status" value="1"/>
</dbReference>
<dbReference type="NCBIfam" id="TIGR00078">
    <property type="entry name" value="nadC"/>
    <property type="match status" value="1"/>
</dbReference>
<evidence type="ECO:0000256" key="11">
    <source>
        <dbReference type="ARBA" id="ARBA00047445"/>
    </source>
</evidence>
<dbReference type="SUPFAM" id="SSF51690">
    <property type="entry name" value="Nicotinate/Quinolinate PRTase C-terminal domain-like"/>
    <property type="match status" value="1"/>
</dbReference>
<dbReference type="InterPro" id="IPR027277">
    <property type="entry name" value="NadC/ModD"/>
</dbReference>
<dbReference type="InterPro" id="IPR013785">
    <property type="entry name" value="Aldolase_TIM"/>
</dbReference>
<dbReference type="InterPro" id="IPR002638">
    <property type="entry name" value="Quinolinate_PRibosylTrfase_C"/>
</dbReference>
<dbReference type="Gene3D" id="3.90.1170.20">
    <property type="entry name" value="Quinolinate phosphoribosyl transferase, N-terminal domain"/>
    <property type="match status" value="1"/>
</dbReference>